<dbReference type="CDD" id="cd12680">
    <property type="entry name" value="RRM_THOC4"/>
    <property type="match status" value="1"/>
</dbReference>
<dbReference type="PANTHER" id="PTHR19965:SF33">
    <property type="entry name" value="THO COMPLEX SUBUNIT 4D"/>
    <property type="match status" value="1"/>
</dbReference>
<gene>
    <name evidence="5" type="ORF">HPP92_024824</name>
</gene>
<dbReference type="GO" id="GO:0003729">
    <property type="term" value="F:mRNA binding"/>
    <property type="evidence" value="ECO:0007669"/>
    <property type="project" value="TreeGrafter"/>
</dbReference>
<evidence type="ECO:0000256" key="3">
    <source>
        <dbReference type="SAM" id="MobiDB-lite"/>
    </source>
</evidence>
<dbReference type="Pfam" id="PF13865">
    <property type="entry name" value="FoP_duplication"/>
    <property type="match status" value="1"/>
</dbReference>
<reference evidence="5 6" key="1">
    <citation type="journal article" date="2020" name="Nat. Food">
        <title>A phased Vanilla planifolia genome enables genetic improvement of flavour and production.</title>
        <authorList>
            <person name="Hasing T."/>
            <person name="Tang H."/>
            <person name="Brym M."/>
            <person name="Khazi F."/>
            <person name="Huang T."/>
            <person name="Chambers A.H."/>
        </authorList>
    </citation>
    <scope>NUCLEOTIDE SEQUENCE [LARGE SCALE GENOMIC DNA]</scope>
    <source>
        <tissue evidence="5">Leaf</tissue>
    </source>
</reference>
<dbReference type="GO" id="GO:0005634">
    <property type="term" value="C:nucleus"/>
    <property type="evidence" value="ECO:0007669"/>
    <property type="project" value="TreeGrafter"/>
</dbReference>
<dbReference type="InterPro" id="IPR051229">
    <property type="entry name" value="ALYREF_mRNA_export"/>
</dbReference>
<dbReference type="Pfam" id="PF00076">
    <property type="entry name" value="RRM_1"/>
    <property type="match status" value="1"/>
</dbReference>
<comment type="caution">
    <text evidence="5">The sequence shown here is derived from an EMBL/GenBank/DDBJ whole genome shotgun (WGS) entry which is preliminary data.</text>
</comment>
<feature type="region of interest" description="Disordered" evidence="3">
    <location>
        <begin position="262"/>
        <end position="309"/>
    </location>
</feature>
<evidence type="ECO:0000256" key="2">
    <source>
        <dbReference type="PROSITE-ProRule" id="PRU00176"/>
    </source>
</evidence>
<protein>
    <recommendedName>
        <fullName evidence="4">RRM domain-containing protein</fullName>
    </recommendedName>
</protein>
<evidence type="ECO:0000313" key="5">
    <source>
        <dbReference type="EMBL" id="KAG0455532.1"/>
    </source>
</evidence>
<dbReference type="InterPro" id="IPR012677">
    <property type="entry name" value="Nucleotide-bd_a/b_plait_sf"/>
</dbReference>
<dbReference type="PROSITE" id="PS50102">
    <property type="entry name" value="RRM"/>
    <property type="match status" value="1"/>
</dbReference>
<dbReference type="SUPFAM" id="SSF54928">
    <property type="entry name" value="RNA-binding domain, RBD"/>
    <property type="match status" value="1"/>
</dbReference>
<sequence>MRFGRVVVVLRFPNSILGNPSASIHIRLSWFHFLIFCERQTIVRSFPGREKKLLNHLDMTLDGLINNRSSRGRGGGLGRDRRHGWVKGRGITFGGRAVGMLHQRPLRVNNRSSSFKIAKSFSKAKDLLWRHDFFEESVAAARLTGVENGAKLYISNLDYGVSNEDIKELFSEVGDLKKCTVHYDRSGRPSGSAEVVYARRSDAVAAVKRYNNVQLDGKPMKIEIIGSDLGLPVAPRVNVVGGGNGRGKRTVVMTPGFGQGAAGSFKQASRQGPGGALRGRGRISRGGSLRGRGRGGRGGKQPVKKTAEDLDKELEKYHADAMSM</sequence>
<keyword evidence="1 2" id="KW-0694">RNA-binding</keyword>
<dbReference type="PANTHER" id="PTHR19965">
    <property type="entry name" value="RNA AND EXPORT FACTOR BINDING PROTEIN"/>
    <property type="match status" value="1"/>
</dbReference>
<feature type="domain" description="RRM" evidence="4">
    <location>
        <begin position="150"/>
        <end position="227"/>
    </location>
</feature>
<dbReference type="Proteomes" id="UP000636800">
    <property type="component" value="Chromosome 13"/>
</dbReference>
<evidence type="ECO:0000259" key="4">
    <source>
        <dbReference type="PROSITE" id="PS50102"/>
    </source>
</evidence>
<dbReference type="InterPro" id="IPR035979">
    <property type="entry name" value="RBD_domain_sf"/>
</dbReference>
<evidence type="ECO:0000256" key="1">
    <source>
        <dbReference type="ARBA" id="ARBA00022884"/>
    </source>
</evidence>
<organism evidence="5 6">
    <name type="scientific">Vanilla planifolia</name>
    <name type="common">Vanilla</name>
    <dbReference type="NCBI Taxonomy" id="51239"/>
    <lineage>
        <taxon>Eukaryota</taxon>
        <taxon>Viridiplantae</taxon>
        <taxon>Streptophyta</taxon>
        <taxon>Embryophyta</taxon>
        <taxon>Tracheophyta</taxon>
        <taxon>Spermatophyta</taxon>
        <taxon>Magnoliopsida</taxon>
        <taxon>Liliopsida</taxon>
        <taxon>Asparagales</taxon>
        <taxon>Orchidaceae</taxon>
        <taxon>Vanilloideae</taxon>
        <taxon>Vanilleae</taxon>
        <taxon>Vanilla</taxon>
    </lineage>
</organism>
<dbReference type="OrthoDB" id="509821at2759"/>
<dbReference type="Gene3D" id="3.30.70.330">
    <property type="match status" value="1"/>
</dbReference>
<accession>A0A835PSV8</accession>
<dbReference type="SMART" id="SM00360">
    <property type="entry name" value="RRM"/>
    <property type="match status" value="1"/>
</dbReference>
<dbReference type="SMART" id="SM01218">
    <property type="entry name" value="FoP_duplication"/>
    <property type="match status" value="1"/>
</dbReference>
<keyword evidence="6" id="KW-1185">Reference proteome</keyword>
<dbReference type="GO" id="GO:0006406">
    <property type="term" value="P:mRNA export from nucleus"/>
    <property type="evidence" value="ECO:0007669"/>
    <property type="project" value="TreeGrafter"/>
</dbReference>
<name>A0A835PSV8_VANPL</name>
<dbReference type="AlphaFoldDB" id="A0A835PSV8"/>
<dbReference type="InterPro" id="IPR025715">
    <property type="entry name" value="FoP_C"/>
</dbReference>
<dbReference type="InterPro" id="IPR000504">
    <property type="entry name" value="RRM_dom"/>
</dbReference>
<proteinExistence type="predicted"/>
<dbReference type="EMBL" id="JADCNL010000013">
    <property type="protein sequence ID" value="KAG0455532.1"/>
    <property type="molecule type" value="Genomic_DNA"/>
</dbReference>
<evidence type="ECO:0000313" key="6">
    <source>
        <dbReference type="Proteomes" id="UP000636800"/>
    </source>
</evidence>